<name>A0A6C0GNJ1_9BACT</name>
<dbReference type="Pfam" id="PF13692">
    <property type="entry name" value="Glyco_trans_1_4"/>
    <property type="match status" value="1"/>
</dbReference>
<dbReference type="GO" id="GO:0009103">
    <property type="term" value="P:lipopolysaccharide biosynthetic process"/>
    <property type="evidence" value="ECO:0007669"/>
    <property type="project" value="TreeGrafter"/>
</dbReference>
<dbReference type="GO" id="GO:0016757">
    <property type="term" value="F:glycosyltransferase activity"/>
    <property type="evidence" value="ECO:0007669"/>
    <property type="project" value="TreeGrafter"/>
</dbReference>
<accession>A0A6C0GNJ1</accession>
<evidence type="ECO:0000313" key="2">
    <source>
        <dbReference type="EMBL" id="QHT69599.1"/>
    </source>
</evidence>
<dbReference type="Gene3D" id="3.40.50.2000">
    <property type="entry name" value="Glycogen Phosphorylase B"/>
    <property type="match status" value="2"/>
</dbReference>
<dbReference type="SUPFAM" id="SSF53756">
    <property type="entry name" value="UDP-Glycosyltransferase/glycogen phosphorylase"/>
    <property type="match status" value="1"/>
</dbReference>
<sequence length="400" mass="45582">MHKIPYPPDTGTNQRIYSMVSFLRKEYRVGLVMPEYKPEISALFSVFDNIWYAGNYTLPGGKLFKFIYAKIYTIYFNLFYRKHLAEYTDNILGKYNVLAAYALYKICLSNKPSLIICQKIVNSVLSTAIAHKFNIPVIIDTHDLYKLQLDEKTDKINVNLNQMQLASARIEDEINLLKLYDALIAIQFDEAAVLKKYFPEKKVITALHPAIARPVNEDTSHIFTNNPTLLFVGSSSEHNKDALEYFIGTHLSFIIERIPSVKLMICGSVTRQMNIIHPHIEVLGRIDDLQPFYQQATLVINPVRFGSGLKIKTVDALSFGKCVVTTPTGCEGLPDVMDTLVCVPPEKLGEEMVDLLNNRNIILSYEKAALDYIKQYLTPEACYSELMSWIQRTLVENDDV</sequence>
<reference evidence="2 3" key="1">
    <citation type="submission" date="2020-01" db="EMBL/GenBank/DDBJ databases">
        <authorList>
            <person name="Kim M.K."/>
        </authorList>
    </citation>
    <scope>NUCLEOTIDE SEQUENCE [LARGE SCALE GENOMIC DNA]</scope>
    <source>
        <strain evidence="2 3">172606-1</strain>
    </source>
</reference>
<protein>
    <submittedName>
        <fullName evidence="2">Glycosyltransferase family 4 protein</fullName>
    </submittedName>
</protein>
<dbReference type="AlphaFoldDB" id="A0A6C0GNJ1"/>
<proteinExistence type="predicted"/>
<dbReference type="RefSeq" id="WP_162445586.1">
    <property type="nucleotide sequence ID" value="NZ_CP048222.1"/>
</dbReference>
<dbReference type="PANTHER" id="PTHR46401:SF2">
    <property type="entry name" value="GLYCOSYLTRANSFERASE WBBK-RELATED"/>
    <property type="match status" value="1"/>
</dbReference>
<organism evidence="2 3">
    <name type="scientific">Rhodocytophaga rosea</name>
    <dbReference type="NCBI Taxonomy" id="2704465"/>
    <lineage>
        <taxon>Bacteria</taxon>
        <taxon>Pseudomonadati</taxon>
        <taxon>Bacteroidota</taxon>
        <taxon>Cytophagia</taxon>
        <taxon>Cytophagales</taxon>
        <taxon>Rhodocytophagaceae</taxon>
        <taxon>Rhodocytophaga</taxon>
    </lineage>
</organism>
<evidence type="ECO:0000313" key="3">
    <source>
        <dbReference type="Proteomes" id="UP000480178"/>
    </source>
</evidence>
<dbReference type="Proteomes" id="UP000480178">
    <property type="component" value="Chromosome"/>
</dbReference>
<dbReference type="EMBL" id="CP048222">
    <property type="protein sequence ID" value="QHT69599.1"/>
    <property type="molecule type" value="Genomic_DNA"/>
</dbReference>
<gene>
    <name evidence="2" type="ORF">GXP67_24595</name>
</gene>
<dbReference type="PANTHER" id="PTHR46401">
    <property type="entry name" value="GLYCOSYLTRANSFERASE WBBK-RELATED"/>
    <property type="match status" value="1"/>
</dbReference>
<keyword evidence="1 2" id="KW-0808">Transferase</keyword>
<keyword evidence="3" id="KW-1185">Reference proteome</keyword>
<dbReference type="KEGG" id="rhoz:GXP67_24595"/>
<dbReference type="CDD" id="cd03801">
    <property type="entry name" value="GT4_PimA-like"/>
    <property type="match status" value="1"/>
</dbReference>
<evidence type="ECO:0000256" key="1">
    <source>
        <dbReference type="ARBA" id="ARBA00022679"/>
    </source>
</evidence>